<dbReference type="InterPro" id="IPR008927">
    <property type="entry name" value="6-PGluconate_DH-like_C_sf"/>
</dbReference>
<evidence type="ECO:0000313" key="5">
    <source>
        <dbReference type="Proteomes" id="UP000185895"/>
    </source>
</evidence>
<dbReference type="AlphaFoldDB" id="A0A1E7RDF9"/>
<dbReference type="EMBL" id="MKKK01000009">
    <property type="protein sequence ID" value="OEY97449.1"/>
    <property type="molecule type" value="Genomic_DNA"/>
</dbReference>
<accession>A0A1E7RDF9</accession>
<dbReference type="Pfam" id="PF10727">
    <property type="entry name" value="Rossmann-like"/>
    <property type="match status" value="1"/>
</dbReference>
<evidence type="ECO:0000259" key="2">
    <source>
        <dbReference type="Pfam" id="PF10727"/>
    </source>
</evidence>
<dbReference type="Gene3D" id="3.40.50.720">
    <property type="entry name" value="NAD(P)-binding Rossmann-like Domain"/>
    <property type="match status" value="1"/>
</dbReference>
<dbReference type="InterPro" id="IPR019665">
    <property type="entry name" value="OxRdtase/DH_put_Rossmann_dom"/>
</dbReference>
<proteinExistence type="predicted"/>
<feature type="domain" description="DUF2520" evidence="3">
    <location>
        <begin position="126"/>
        <end position="249"/>
    </location>
</feature>
<feature type="domain" description="Putative oxidoreductase/dehydrogenase Rossmann-like" evidence="2">
    <location>
        <begin position="2"/>
        <end position="99"/>
    </location>
</feature>
<dbReference type="Gene3D" id="1.10.1040.20">
    <property type="entry name" value="ProC-like, C-terminal domain"/>
    <property type="match status" value="1"/>
</dbReference>
<dbReference type="OrthoDB" id="9810755at2"/>
<protein>
    <submittedName>
        <fullName evidence="4">Uncharacterized protein</fullName>
    </submittedName>
</protein>
<evidence type="ECO:0000313" key="4">
    <source>
        <dbReference type="EMBL" id="OEY97449.1"/>
    </source>
</evidence>
<dbReference type="SUPFAM" id="SSF48179">
    <property type="entry name" value="6-phosphogluconate dehydrogenase C-terminal domain-like"/>
    <property type="match status" value="1"/>
</dbReference>
<organism evidence="4 5">
    <name type="scientific">Acinetobacter qingfengensis</name>
    <dbReference type="NCBI Taxonomy" id="1262585"/>
    <lineage>
        <taxon>Bacteria</taxon>
        <taxon>Pseudomonadati</taxon>
        <taxon>Pseudomonadota</taxon>
        <taxon>Gammaproteobacteria</taxon>
        <taxon>Moraxellales</taxon>
        <taxon>Moraxellaceae</taxon>
        <taxon>Acinetobacter</taxon>
    </lineage>
</organism>
<reference evidence="4 5" key="1">
    <citation type="submission" date="2016-09" db="EMBL/GenBank/DDBJ databases">
        <authorList>
            <person name="Capua I."/>
            <person name="De Benedictis P."/>
            <person name="Joannis T."/>
            <person name="Lombin L.H."/>
            <person name="Cattoli G."/>
        </authorList>
    </citation>
    <scope>NUCLEOTIDE SEQUENCE [LARGE SCALE GENOMIC DNA]</scope>
    <source>
        <strain evidence="4 5">ANC 4671</strain>
    </source>
</reference>
<keyword evidence="5" id="KW-1185">Reference proteome</keyword>
<dbReference type="Pfam" id="PF10728">
    <property type="entry name" value="DUF2520"/>
    <property type="match status" value="1"/>
</dbReference>
<dbReference type="SUPFAM" id="SSF51735">
    <property type="entry name" value="NAD(P)-binding Rossmann-fold domains"/>
    <property type="match status" value="1"/>
</dbReference>
<evidence type="ECO:0000259" key="3">
    <source>
        <dbReference type="Pfam" id="PF10728"/>
    </source>
</evidence>
<evidence type="ECO:0000256" key="1">
    <source>
        <dbReference type="ARBA" id="ARBA00023002"/>
    </source>
</evidence>
<sequence>MRISIIGAGRVATHLAIALFQKDICIHSIYSQTLTNAQRLAKQVQAQPIQALKQLELVDILIIAVSDAQIDHVARQLAENQYQGLTVHTSGSTSLNVLCQYQLRAGVFYPLQTFSLNQKIDWLQTPIFLEASHSSDLSQLHQLADQLSNKIYHYDSQQRLSLHLAAVFACNFSNYCYDIAQQLLQNQQVDPDLLLPLIQGTANKLKQQTAYENQTGPAMRHDDNILQLHQQELQHYAEWLKIYQLMSDAIRHRHK</sequence>
<dbReference type="InterPro" id="IPR037108">
    <property type="entry name" value="TM1727-like_C_sf"/>
</dbReference>
<dbReference type="GO" id="GO:0016491">
    <property type="term" value="F:oxidoreductase activity"/>
    <property type="evidence" value="ECO:0007669"/>
    <property type="project" value="UniProtKB-KW"/>
</dbReference>
<comment type="caution">
    <text evidence="4">The sequence shown here is derived from an EMBL/GenBank/DDBJ whole genome shotgun (WGS) entry which is preliminary data.</text>
</comment>
<dbReference type="RefSeq" id="WP_070069161.1">
    <property type="nucleotide sequence ID" value="NZ_MKKK01000009.1"/>
</dbReference>
<dbReference type="STRING" id="1262585.BJI46_10120"/>
<dbReference type="InterPro" id="IPR018931">
    <property type="entry name" value="DUF2520"/>
</dbReference>
<name>A0A1E7RDF9_9GAMM</name>
<dbReference type="PANTHER" id="PTHR40459">
    <property type="entry name" value="CONSERVED HYPOTHETICAL ALANINE AND LEUCINE RICH PROTEIN"/>
    <property type="match status" value="1"/>
</dbReference>
<keyword evidence="1" id="KW-0560">Oxidoreductase</keyword>
<dbReference type="InterPro" id="IPR036291">
    <property type="entry name" value="NAD(P)-bd_dom_sf"/>
</dbReference>
<gene>
    <name evidence="4" type="ORF">BJI46_10120</name>
</gene>
<dbReference type="Proteomes" id="UP000185895">
    <property type="component" value="Unassembled WGS sequence"/>
</dbReference>
<dbReference type="PANTHER" id="PTHR40459:SF1">
    <property type="entry name" value="CONSERVED HYPOTHETICAL ALANINE AND LEUCINE RICH PROTEIN"/>
    <property type="match status" value="1"/>
</dbReference>